<dbReference type="InterPro" id="IPR016024">
    <property type="entry name" value="ARM-type_fold"/>
</dbReference>
<dbReference type="GO" id="GO:0006397">
    <property type="term" value="P:mRNA processing"/>
    <property type="evidence" value="ECO:0007669"/>
    <property type="project" value="InterPro"/>
</dbReference>
<dbReference type="EMBL" id="CCKQ01006247">
    <property type="protein sequence ID" value="CDW77544.1"/>
    <property type="molecule type" value="Genomic_DNA"/>
</dbReference>
<feature type="region of interest" description="Disordered" evidence="1">
    <location>
        <begin position="1565"/>
        <end position="1585"/>
    </location>
</feature>
<feature type="compositionally biased region" description="Basic and acidic residues" evidence="1">
    <location>
        <begin position="810"/>
        <end position="824"/>
    </location>
</feature>
<dbReference type="GO" id="GO:0006511">
    <property type="term" value="P:ubiquitin-dependent protein catabolic process"/>
    <property type="evidence" value="ECO:0007669"/>
    <property type="project" value="TreeGrafter"/>
</dbReference>
<feature type="region of interest" description="Disordered" evidence="1">
    <location>
        <begin position="1264"/>
        <end position="1318"/>
    </location>
</feature>
<feature type="region of interest" description="Disordered" evidence="1">
    <location>
        <begin position="810"/>
        <end position="833"/>
    </location>
</feature>
<dbReference type="GO" id="GO:0005634">
    <property type="term" value="C:nucleus"/>
    <property type="evidence" value="ECO:0007669"/>
    <property type="project" value="TreeGrafter"/>
</dbReference>
<feature type="region of interest" description="Disordered" evidence="1">
    <location>
        <begin position="711"/>
        <end position="732"/>
    </location>
</feature>
<proteinExistence type="predicted"/>
<dbReference type="PANTHER" id="PTHR15439">
    <property type="entry name" value="RETINOBLASTOMA-BINDING PROTEIN 6"/>
    <property type="match status" value="1"/>
</dbReference>
<dbReference type="PANTHER" id="PTHR15439:SF0">
    <property type="entry name" value="CELL DIVISION CYCLE AND APOPTOSIS REGULATOR PROTEIN 1-RELATED"/>
    <property type="match status" value="1"/>
</dbReference>
<accession>A0A078A5S9</accession>
<feature type="compositionally biased region" description="Basic and acidic residues" evidence="1">
    <location>
        <begin position="1238"/>
        <end position="1250"/>
    </location>
</feature>
<evidence type="ECO:0000256" key="1">
    <source>
        <dbReference type="SAM" id="MobiDB-lite"/>
    </source>
</evidence>
<dbReference type="SUPFAM" id="SSF48371">
    <property type="entry name" value="ARM repeat"/>
    <property type="match status" value="1"/>
</dbReference>
<dbReference type="InParanoid" id="A0A078A5S9"/>
<feature type="region of interest" description="Disordered" evidence="1">
    <location>
        <begin position="1222"/>
        <end position="1250"/>
    </location>
</feature>
<evidence type="ECO:0000313" key="3">
    <source>
        <dbReference type="Proteomes" id="UP000039865"/>
    </source>
</evidence>
<dbReference type="OrthoDB" id="312045at2759"/>
<dbReference type="OMA" id="QPIFPKK"/>
<dbReference type="GO" id="GO:0061630">
    <property type="term" value="F:ubiquitin protein ligase activity"/>
    <property type="evidence" value="ECO:0007669"/>
    <property type="project" value="InterPro"/>
</dbReference>
<name>A0A078A5S9_STYLE</name>
<organism evidence="2 3">
    <name type="scientific">Stylonychia lemnae</name>
    <name type="common">Ciliate</name>
    <dbReference type="NCBI Taxonomy" id="5949"/>
    <lineage>
        <taxon>Eukaryota</taxon>
        <taxon>Sar</taxon>
        <taxon>Alveolata</taxon>
        <taxon>Ciliophora</taxon>
        <taxon>Intramacronucleata</taxon>
        <taxon>Spirotrichea</taxon>
        <taxon>Stichotrichia</taxon>
        <taxon>Sporadotrichida</taxon>
        <taxon>Oxytrichidae</taxon>
        <taxon>Stylonychinae</taxon>
        <taxon>Stylonychia</taxon>
    </lineage>
</organism>
<protein>
    <submittedName>
        <fullName evidence="2">Uncharacterized protein</fullName>
    </submittedName>
</protein>
<reference evidence="2 3" key="1">
    <citation type="submission" date="2014-06" db="EMBL/GenBank/DDBJ databases">
        <authorList>
            <person name="Swart Estienne"/>
        </authorList>
    </citation>
    <scope>NUCLEOTIDE SEQUENCE [LARGE SCALE GENOMIC DNA]</scope>
    <source>
        <strain evidence="2 3">130c</strain>
    </source>
</reference>
<dbReference type="GO" id="GO:0016567">
    <property type="term" value="P:protein ubiquitination"/>
    <property type="evidence" value="ECO:0007669"/>
    <property type="project" value="InterPro"/>
</dbReference>
<evidence type="ECO:0000313" key="2">
    <source>
        <dbReference type="EMBL" id="CDW77544.1"/>
    </source>
</evidence>
<dbReference type="InterPro" id="IPR033489">
    <property type="entry name" value="RBBP6"/>
</dbReference>
<feature type="region of interest" description="Disordered" evidence="1">
    <location>
        <begin position="127"/>
        <end position="146"/>
    </location>
</feature>
<keyword evidence="3" id="KW-1185">Reference proteome</keyword>
<gene>
    <name evidence="2" type="primary">Contig14308.g15243</name>
    <name evidence="2" type="ORF">STYLEM_6507</name>
</gene>
<sequence length="1836" mass="214289">MQLQQTLEIDMELYNKLLKCGIFRASPRVKTNFEKKKTLLDQETSAIFENGIALGKYLIVLRDALKIGIEIDSDSRSLIVAGDQEQILIAFQRVERFLVKIAGKQILNFDGIKSSAEVNVPIPTLETATEKSNARRGSKPNQKKDTESTLELILNTLCRAFQMKPKQAAALLTNNNQFLIHSIVKGVKGRYEPLISWYQDIYANSKHLTNLLELEIEQFPSSTNFQKVLATMSCGLYSHNIDICKWCSKLLTKIGYDFGQNQVLFSQAMQWFLDKEGGLELSLHALKKHPDLAEDFVAFVSQFSSVNDQVEQVYKIELKKYFSSPLEYVNAINDLFPFLVSQCSVEVRRSGILDFWIESCIRQADNDGKHSYDERIAAVTLLAEIWLSFTQIIDAKEEVANSVLQMLKRGARDKHRPIRTVSVCSLFRLLDKFSDEKNSSAPSIYKTLIFSLVENPNESILRELYYINFTTLYEAHQTIPVGLLIEPLIKQIQVTEGVTFFYKIFDFDFFSFLAKHPKLNIQSAIPLADLLAKVYLNEVSYASAAAVPFIQICSRFINDEQMQEFIIKFETICFSMLMGLEKNAEELQFKHQQLMLSKDTSKAGQKKLLALPAPPQAPPTKKIAGKKISKEEKIKQLREQDEDVTRRLKKTHIVEGTMKIQNLRNEDINEQLRDMLLSANKRFNELYGYFNKGIMALLKWWGEPESIIREQEEKERKEKQERDRRQKEAEEKMRYLRASGEYETMPEEDRRLMLGYDSAENYREGSLTASKNQSVRNSMAVLPYTGTGQIRSIKNAKALQQIEKIQRNKMEKEEQKRLEEERKQQLSARKNRKLKEQLEKRKLELGIGKNAQEVKALIYKEGSVLAEGDKLKRLAEQKLLIPQIKLIDLEEEEERDRESVNMFMKKYQKLWRNLYYKYSNSGFSSKPINNFDQFHEKSQTINAAEMTKLLKDHGTFPNLINKAELQQLFRLVNTKIINRGDLQALDYNGYLTFMMQLAFFSFSRAPKDLSHLPPVEQIRALVAQFEQATRARGNSTVLYEDPDASGMGDQQLIKALNEKLSYDPNYPIPEGYFKQVEKTPVYEYRISDQIRDQLPDSTIVGVEIMDDLINILFGFHMLEPLVSFEERLKVRPSVKNLAQPVAEALSYMKKVEKKTRAEDTLNPYKSLTALEKAKVNSEIKPSINIELKLEVAQYPLRERPHVQEVAEVLEEILQATEKGLDFLPARPNRAPGQVWNEVKQKKEEEKNKQSDIIIQKEEFRKKRDNQVKSELQRIKDQKAMDYDEQKRQKEDRDRQEKENQKKQQDDIKRRLDNKKKQIEDTKTVKLEEVQKKRQEDDEKNKELEDKKKRERVEFMKKQKQKLEEEFSQAKKIREEVSAKQQELTQKEKEYQQRIRANMENFIKENQMDRQKEQQERQQINEFLKQQDVENVFGLYDKALRHMFKFYASQDKKDLEFNLEKSMNSCNFREFIRFTYQQHIVPTLLPPEDSVQIYRELIRERIDQVQSEQGTQTYLNDKISAQVLDYDYFKKALIRIAIMAQDELGGQKEDLFLQKLDVETKKRLEERKKKDKQRKLQGEKSKMESQALEEMKEEFKNQLQKTQKSPSKINKLEVTYEINQTIKENEDAFFEKWMKQREAQGISLKKRIIGKEKEGPKKIITKKKIVSGGTQDEMEDLREGEDIEDGNYQTQKSRTKDIGGSAVVRKTKALKALKELEEQEAIKDHLGSTKIEHKKIRKDLNVMIVTAKTIEALMKFLGIEPEDTKQGLDNKLNQARIEIQGQKPNKMKKQLKPNKLEAIKYGTNQQSHNQFVEEDHQQQNSSINNKDDRGVEEEEQL</sequence>
<dbReference type="Proteomes" id="UP000039865">
    <property type="component" value="Unassembled WGS sequence"/>
</dbReference>
<feature type="region of interest" description="Disordered" evidence="1">
    <location>
        <begin position="1777"/>
        <end position="1836"/>
    </location>
</feature>